<dbReference type="Gene3D" id="3.40.1190.20">
    <property type="match status" value="1"/>
</dbReference>
<dbReference type="InterPro" id="IPR029056">
    <property type="entry name" value="Ribokinase-like"/>
</dbReference>
<proteinExistence type="predicted"/>
<evidence type="ECO:0000313" key="2">
    <source>
        <dbReference type="EMBL" id="QRF54746.1"/>
    </source>
</evidence>
<keyword evidence="2" id="KW-0614">Plasmid</keyword>
<geneLocation type="plasmid" evidence="2 3">
    <name>p3</name>
</geneLocation>
<name>A0ABX7F393_9HYPH</name>
<dbReference type="SUPFAM" id="SSF53613">
    <property type="entry name" value="Ribokinase-like"/>
    <property type="match status" value="1"/>
</dbReference>
<protein>
    <submittedName>
        <fullName evidence="2">Ribokinase</fullName>
    </submittedName>
</protein>
<feature type="domain" description="Carbohydrate kinase PfkB" evidence="1">
    <location>
        <begin position="143"/>
        <end position="233"/>
    </location>
</feature>
<evidence type="ECO:0000313" key="3">
    <source>
        <dbReference type="Proteomes" id="UP000596351"/>
    </source>
</evidence>
<dbReference type="Pfam" id="PF00294">
    <property type="entry name" value="PfkB"/>
    <property type="match status" value="1"/>
</dbReference>
<reference evidence="2 3" key="1">
    <citation type="submission" date="2018-09" db="EMBL/GenBank/DDBJ databases">
        <title>Rhizobium sp. MAE2-X.</title>
        <authorList>
            <person name="Lee Y."/>
            <person name="Jeon C.O."/>
        </authorList>
    </citation>
    <scope>NUCLEOTIDE SEQUENCE [LARGE SCALE GENOMIC DNA]</scope>
    <source>
        <strain evidence="2 3">MAE2-X</strain>
        <plasmid evidence="2 3">p3</plasmid>
    </source>
</reference>
<gene>
    <name evidence="2" type="ORF">D4A92_24795</name>
</gene>
<evidence type="ECO:0000259" key="1">
    <source>
        <dbReference type="Pfam" id="PF00294"/>
    </source>
</evidence>
<dbReference type="EMBL" id="CP032408">
    <property type="protein sequence ID" value="QRF54746.1"/>
    <property type="molecule type" value="Genomic_DNA"/>
</dbReference>
<keyword evidence="3" id="KW-1185">Reference proteome</keyword>
<sequence>MSHASKCRPLKSSFDWRFNFSAMAFRIMATLRYTRSGISPVVVNSELTKKICDKPIENQNGDRVFVGANLSVSIIAPRATDLARLQDFDAIHTGRSSHVDAWLPHFSKATKVSYDFATVHDAKRIAQVAPHCFLLAFSGGSLSRHEALSLAGLAHAHGATWSLVTRGQEGALLFGPHGFHEEPAQAVEAIDTLGAGDTFIAYVLVGLLEERQSGDVLSGAAQAAAKTCLMRGAFGHGAPMAIDLSNMMSLEEIYRITKPAAVPAEA</sequence>
<organism evidence="2 3">
    <name type="scientific">Rhizobium rosettiformans</name>
    <dbReference type="NCBI Taxonomy" id="1368430"/>
    <lineage>
        <taxon>Bacteria</taxon>
        <taxon>Pseudomonadati</taxon>
        <taxon>Pseudomonadota</taxon>
        <taxon>Alphaproteobacteria</taxon>
        <taxon>Hyphomicrobiales</taxon>
        <taxon>Rhizobiaceae</taxon>
        <taxon>Rhizobium/Agrobacterium group</taxon>
        <taxon>Rhizobium</taxon>
    </lineage>
</organism>
<accession>A0ABX7F393</accession>
<dbReference type="InterPro" id="IPR011611">
    <property type="entry name" value="PfkB_dom"/>
</dbReference>
<dbReference type="Proteomes" id="UP000596351">
    <property type="component" value="Plasmid p3"/>
</dbReference>